<evidence type="ECO:0000256" key="8">
    <source>
        <dbReference type="SAM" id="Phobius"/>
    </source>
</evidence>
<keyword evidence="6 8" id="KW-1133">Transmembrane helix</keyword>
<comment type="similarity">
    <text evidence="2">Belongs to the MreD family.</text>
</comment>
<evidence type="ECO:0000256" key="2">
    <source>
        <dbReference type="ARBA" id="ARBA00007776"/>
    </source>
</evidence>
<evidence type="ECO:0000313" key="10">
    <source>
        <dbReference type="Proteomes" id="UP001595952"/>
    </source>
</evidence>
<dbReference type="NCBIfam" id="TIGR03426">
    <property type="entry name" value="shape_MreD"/>
    <property type="match status" value="1"/>
</dbReference>
<accession>A0ABV9IBG0</accession>
<sequence>MRGSALGRSSRGTGRWWRPVLYAVALLLVQGLLSRLFDPLGLPAPDLFLLTGAALAWRLAPLPALLAAYGVGLGQDLLGGGMLGLHAAGVAGGALLVLSVRRSFGDSGIFQALLTVLAATLGEWLVFLLLTYWMRSDLVTLDTLRGIVPVMFLGTLLVSPVWEAVMAWGMGPRAGLEESLP</sequence>
<evidence type="ECO:0000256" key="6">
    <source>
        <dbReference type="ARBA" id="ARBA00022989"/>
    </source>
</evidence>
<feature type="transmembrane region" description="Helical" evidence="8">
    <location>
        <begin position="77"/>
        <end position="100"/>
    </location>
</feature>
<comment type="caution">
    <text evidence="9">The sequence shown here is derived from an EMBL/GenBank/DDBJ whole genome shotgun (WGS) entry which is preliminary data.</text>
</comment>
<dbReference type="Proteomes" id="UP001595952">
    <property type="component" value="Unassembled WGS sequence"/>
</dbReference>
<name>A0ABV9IBG0_9DEIO</name>
<keyword evidence="7 8" id="KW-0472">Membrane</keyword>
<keyword evidence="3" id="KW-1003">Cell membrane</keyword>
<dbReference type="InterPro" id="IPR007227">
    <property type="entry name" value="Cell_shape_determining_MreD"/>
</dbReference>
<evidence type="ECO:0000256" key="5">
    <source>
        <dbReference type="ARBA" id="ARBA00022960"/>
    </source>
</evidence>
<feature type="transmembrane region" description="Helical" evidence="8">
    <location>
        <begin position="49"/>
        <end position="71"/>
    </location>
</feature>
<proteinExistence type="inferred from homology"/>
<feature type="transmembrane region" description="Helical" evidence="8">
    <location>
        <begin position="146"/>
        <end position="165"/>
    </location>
</feature>
<evidence type="ECO:0000256" key="1">
    <source>
        <dbReference type="ARBA" id="ARBA00004651"/>
    </source>
</evidence>
<keyword evidence="4 8" id="KW-0812">Transmembrane</keyword>
<keyword evidence="5" id="KW-0133">Cell shape</keyword>
<organism evidence="9 10">
    <name type="scientific">Deinococcus hohokamensis</name>
    <dbReference type="NCBI Taxonomy" id="309883"/>
    <lineage>
        <taxon>Bacteria</taxon>
        <taxon>Thermotogati</taxon>
        <taxon>Deinococcota</taxon>
        <taxon>Deinococci</taxon>
        <taxon>Deinococcales</taxon>
        <taxon>Deinococcaceae</taxon>
        <taxon>Deinococcus</taxon>
    </lineage>
</organism>
<evidence type="ECO:0000256" key="7">
    <source>
        <dbReference type="ARBA" id="ARBA00023136"/>
    </source>
</evidence>
<evidence type="ECO:0000256" key="3">
    <source>
        <dbReference type="ARBA" id="ARBA00022475"/>
    </source>
</evidence>
<feature type="transmembrane region" description="Helical" evidence="8">
    <location>
        <begin position="20"/>
        <end position="37"/>
    </location>
</feature>
<dbReference type="EMBL" id="JBHSEI010000010">
    <property type="protein sequence ID" value="MFC4639288.1"/>
    <property type="molecule type" value="Genomic_DNA"/>
</dbReference>
<protein>
    <submittedName>
        <fullName evidence="9">Rod shape-determining protein MreD</fullName>
    </submittedName>
</protein>
<keyword evidence="10" id="KW-1185">Reference proteome</keyword>
<gene>
    <name evidence="9" type="primary">mreD</name>
    <name evidence="9" type="ORF">ACFO0D_13185</name>
</gene>
<dbReference type="RefSeq" id="WP_380062286.1">
    <property type="nucleotide sequence ID" value="NZ_JBHSEI010000010.1"/>
</dbReference>
<evidence type="ECO:0000256" key="4">
    <source>
        <dbReference type="ARBA" id="ARBA00022692"/>
    </source>
</evidence>
<reference evidence="10" key="1">
    <citation type="journal article" date="2019" name="Int. J. Syst. Evol. Microbiol.">
        <title>The Global Catalogue of Microorganisms (GCM) 10K type strain sequencing project: providing services to taxonomists for standard genome sequencing and annotation.</title>
        <authorList>
            <consortium name="The Broad Institute Genomics Platform"/>
            <consortium name="The Broad Institute Genome Sequencing Center for Infectious Disease"/>
            <person name="Wu L."/>
            <person name="Ma J."/>
        </authorList>
    </citation>
    <scope>NUCLEOTIDE SEQUENCE [LARGE SCALE GENOMIC DNA]</scope>
    <source>
        <strain evidence="10">CCUG 55995</strain>
    </source>
</reference>
<comment type="subcellular location">
    <subcellularLocation>
        <location evidence="1">Cell membrane</location>
        <topology evidence="1">Multi-pass membrane protein</topology>
    </subcellularLocation>
</comment>
<feature type="transmembrane region" description="Helical" evidence="8">
    <location>
        <begin position="112"/>
        <end position="134"/>
    </location>
</feature>
<evidence type="ECO:0000313" key="9">
    <source>
        <dbReference type="EMBL" id="MFC4639288.1"/>
    </source>
</evidence>